<comment type="caution">
    <text evidence="1">The sequence shown here is derived from an EMBL/GenBank/DDBJ whole genome shotgun (WGS) entry which is preliminary data.</text>
</comment>
<evidence type="ECO:0000313" key="2">
    <source>
        <dbReference type="Proteomes" id="UP001396334"/>
    </source>
</evidence>
<name>A0ABR2PB26_9ROSI</name>
<sequence>MCRVDTSVPTEETGMHPEFYGENLEKNEIYNRLSSLATKHACMEWPKRCRQYPGIAKHAWKFADTPSEGSV</sequence>
<reference evidence="1 2" key="1">
    <citation type="journal article" date="2024" name="G3 (Bethesda)">
        <title>Genome assembly of Hibiscus sabdariffa L. provides insights into metabolisms of medicinal natural products.</title>
        <authorList>
            <person name="Kim T."/>
        </authorList>
    </citation>
    <scope>NUCLEOTIDE SEQUENCE [LARGE SCALE GENOMIC DNA]</scope>
    <source>
        <strain evidence="1">TK-2024</strain>
        <tissue evidence="1">Old leaves</tissue>
    </source>
</reference>
<dbReference type="Proteomes" id="UP001396334">
    <property type="component" value="Unassembled WGS sequence"/>
</dbReference>
<gene>
    <name evidence="1" type="ORF">V6N11_068637</name>
</gene>
<dbReference type="EMBL" id="JBBPBN010000069">
    <property type="protein sequence ID" value="KAK8985380.1"/>
    <property type="molecule type" value="Genomic_DNA"/>
</dbReference>
<evidence type="ECO:0000313" key="1">
    <source>
        <dbReference type="EMBL" id="KAK8985380.1"/>
    </source>
</evidence>
<accession>A0ABR2PB26</accession>
<proteinExistence type="predicted"/>
<organism evidence="1 2">
    <name type="scientific">Hibiscus sabdariffa</name>
    <name type="common">roselle</name>
    <dbReference type="NCBI Taxonomy" id="183260"/>
    <lineage>
        <taxon>Eukaryota</taxon>
        <taxon>Viridiplantae</taxon>
        <taxon>Streptophyta</taxon>
        <taxon>Embryophyta</taxon>
        <taxon>Tracheophyta</taxon>
        <taxon>Spermatophyta</taxon>
        <taxon>Magnoliopsida</taxon>
        <taxon>eudicotyledons</taxon>
        <taxon>Gunneridae</taxon>
        <taxon>Pentapetalae</taxon>
        <taxon>rosids</taxon>
        <taxon>malvids</taxon>
        <taxon>Malvales</taxon>
        <taxon>Malvaceae</taxon>
        <taxon>Malvoideae</taxon>
        <taxon>Hibiscus</taxon>
    </lineage>
</organism>
<protein>
    <submittedName>
        <fullName evidence="1">Uncharacterized protein</fullName>
    </submittedName>
</protein>
<keyword evidence="2" id="KW-1185">Reference proteome</keyword>